<dbReference type="CDD" id="cd06349">
    <property type="entry name" value="PBP1_ABC_HAAT-like"/>
    <property type="match status" value="1"/>
</dbReference>
<dbReference type="OrthoDB" id="9783240at2"/>
<gene>
    <name evidence="5" type="ORF">DLM_1385</name>
</gene>
<keyword evidence="2 3" id="KW-0732">Signal</keyword>
<evidence type="ECO:0000313" key="5">
    <source>
        <dbReference type="EMBL" id="BBF85009.1"/>
    </source>
</evidence>
<feature type="domain" description="Leucine-binding protein" evidence="4">
    <location>
        <begin position="27"/>
        <end position="363"/>
    </location>
</feature>
<keyword evidence="6" id="KW-1185">Reference proteome</keyword>
<dbReference type="KEGG" id="amah:DLM_1385"/>
<protein>
    <submittedName>
        <fullName evidence="5">Branched-chain amino acid ABC transporter, amino acid-binding protein</fullName>
    </submittedName>
</protein>
<evidence type="ECO:0000259" key="4">
    <source>
        <dbReference type="Pfam" id="PF13458"/>
    </source>
</evidence>
<feature type="chain" id="PRO_5018293973" evidence="3">
    <location>
        <begin position="26"/>
        <end position="372"/>
    </location>
</feature>
<reference evidence="6" key="1">
    <citation type="journal article" date="2017" name="Biotechnol. Biofuels">
        <title>Evaluation of environmental bacterial communities as a factor affecting the growth of duckweed Lemna minor.</title>
        <authorList>
            <person name="Ishizawa H."/>
            <person name="Kuroda M."/>
            <person name="Morikawa M."/>
            <person name="Ike M."/>
        </authorList>
    </citation>
    <scope>NUCLEOTIDE SEQUENCE [LARGE SCALE GENOMIC DNA]</scope>
    <source>
        <strain evidence="6">H3</strain>
    </source>
</reference>
<dbReference type="Gene3D" id="3.40.50.2300">
    <property type="match status" value="2"/>
</dbReference>
<dbReference type="EMBL" id="AP018823">
    <property type="protein sequence ID" value="BBF85009.1"/>
    <property type="molecule type" value="Genomic_DNA"/>
</dbReference>
<dbReference type="InterPro" id="IPR051010">
    <property type="entry name" value="BCAA_transport"/>
</dbReference>
<dbReference type="AlphaFoldDB" id="A0A3G9GEC6"/>
<evidence type="ECO:0000256" key="1">
    <source>
        <dbReference type="ARBA" id="ARBA00010062"/>
    </source>
</evidence>
<evidence type="ECO:0000313" key="6">
    <source>
        <dbReference type="Proteomes" id="UP000198290"/>
    </source>
</evidence>
<dbReference type="SUPFAM" id="SSF53822">
    <property type="entry name" value="Periplasmic binding protein-like I"/>
    <property type="match status" value="1"/>
</dbReference>
<proteinExistence type="inferred from homology"/>
<feature type="signal peptide" evidence="3">
    <location>
        <begin position="1"/>
        <end position="25"/>
    </location>
</feature>
<evidence type="ECO:0000256" key="2">
    <source>
        <dbReference type="ARBA" id="ARBA00022729"/>
    </source>
</evidence>
<organism evidence="5 6">
    <name type="scientific">Aquitalea magnusonii</name>
    <dbReference type="NCBI Taxonomy" id="332411"/>
    <lineage>
        <taxon>Bacteria</taxon>
        <taxon>Pseudomonadati</taxon>
        <taxon>Pseudomonadota</taxon>
        <taxon>Betaproteobacteria</taxon>
        <taxon>Neisseriales</taxon>
        <taxon>Chromobacteriaceae</taxon>
        <taxon>Aquitalea</taxon>
    </lineage>
</organism>
<dbReference type="InterPro" id="IPR028082">
    <property type="entry name" value="Peripla_BP_I"/>
</dbReference>
<dbReference type="Pfam" id="PF13458">
    <property type="entry name" value="Peripla_BP_6"/>
    <property type="match status" value="1"/>
</dbReference>
<dbReference type="RefSeq" id="WP_089084793.1">
    <property type="nucleotide sequence ID" value="NZ_AP018823.1"/>
</dbReference>
<accession>A0A3G9GEC6</accession>
<reference evidence="5 6" key="2">
    <citation type="journal article" date="2017" name="Genome Announc.">
        <title>Draft genome sequence of Aquitalea magnusonii strain H3, a plant growth-promoting bacterium of duckweed Lemna minor.</title>
        <authorList>
            <person name="Ishizawa H."/>
            <person name="Kuroda M."/>
            <person name="Ike M."/>
        </authorList>
    </citation>
    <scope>NUCLEOTIDE SEQUENCE [LARGE SCALE GENOMIC DNA]</scope>
    <source>
        <strain evidence="5 6">H3</strain>
    </source>
</reference>
<dbReference type="Proteomes" id="UP000198290">
    <property type="component" value="Chromosome"/>
</dbReference>
<evidence type="ECO:0000256" key="3">
    <source>
        <dbReference type="SAM" id="SignalP"/>
    </source>
</evidence>
<dbReference type="InterPro" id="IPR028081">
    <property type="entry name" value="Leu-bd"/>
</dbReference>
<dbReference type="PANTHER" id="PTHR30483:SF6">
    <property type="entry name" value="PERIPLASMIC BINDING PROTEIN OF ABC TRANSPORTER FOR NATURAL AMINO ACIDS"/>
    <property type="match status" value="1"/>
</dbReference>
<sequence>MFAASQYHKALLVAAFSSVSFSALAAPVAIGYQAPLTGEYAQYGNQFRNAANLALDEYNQTHKAAPVVIKFADSKGDALEGVSIAHKFSDDNSIVGVIGDFSSTVSIAAGKVYAETHLAQLSQTASHPDFVKISPWQFRNIITEAFEGPYNARWISQNNIKKVAVISIQNDWGQTASKNFAKSFKDAGGEVTALESFNPGTRDFRAILTKVARTRPDAIYLALMYEDGAALLQQKQQLGFNVPVYGSSSMYEKKLIQLAGPAAEGVKISTTFTASSKEPNVQAFVKAYQARYHVEPSMFAGQAYDATRIMLNAIAKAGGEKASREAVRNALAATKDFPGVTGKTTFDPVTREPAKSLSRLQIRNGDFTAVAN</sequence>
<comment type="similarity">
    <text evidence="1">Belongs to the leucine-binding protein family.</text>
</comment>
<dbReference type="PANTHER" id="PTHR30483">
    <property type="entry name" value="LEUCINE-SPECIFIC-BINDING PROTEIN"/>
    <property type="match status" value="1"/>
</dbReference>
<name>A0A3G9GEC6_9NEIS</name>
<reference evidence="6" key="3">
    <citation type="journal article" date="2017" name="Plant Physiol. Biochem.">
        <title>Differential oxidative and antioxidative response of duckweed Lemna minor toward plant growth promoting/inhibiting bacteria.</title>
        <authorList>
            <person name="Ishizawa H."/>
            <person name="Kuroda M."/>
            <person name="Morikawa M."/>
            <person name="Ike M."/>
        </authorList>
    </citation>
    <scope>NUCLEOTIDE SEQUENCE [LARGE SCALE GENOMIC DNA]</scope>
    <source>
        <strain evidence="6">H3</strain>
    </source>
</reference>